<sequence>MPLSEPKARSPLHRRAITIDAFLREDNLTDIEATLVDTKPVDFRLGVERPHVAPGEAIHRISVRLTVDGSGTIRATEVAMDATPYHCCKEVERRFQLNGINLGAGFMRAVRERIGAADNCWHASQLLPQMATVLVQANYLAMRERIKRLPLDERPPPAMLNTCVGWQDHRPHVQQEFPDFYREQGRPDRSDDRCTGPEDEMPT</sequence>
<reference evidence="2" key="1">
    <citation type="submission" date="2016-01" db="EMBL/GenBank/DDBJ databases">
        <authorList>
            <person name="Peeters C."/>
        </authorList>
    </citation>
    <scope>NUCLEOTIDE SEQUENCE [LARGE SCALE GENOMIC DNA]</scope>
    <source>
        <strain evidence="2">LMG 29323</strain>
    </source>
</reference>
<dbReference type="Pfam" id="PF11136">
    <property type="entry name" value="DUF2889"/>
    <property type="match status" value="1"/>
</dbReference>
<dbReference type="InterPro" id="IPR021312">
    <property type="entry name" value="DUF2889"/>
</dbReference>
<dbReference type="EMBL" id="FCOE02000056">
    <property type="protein sequence ID" value="SAL00069.1"/>
    <property type="molecule type" value="Genomic_DNA"/>
</dbReference>
<dbReference type="Proteomes" id="UP000054911">
    <property type="component" value="Unassembled WGS sequence"/>
</dbReference>
<evidence type="ECO:0008006" key="4">
    <source>
        <dbReference type="Google" id="ProtNLM"/>
    </source>
</evidence>
<feature type="compositionally biased region" description="Basic and acidic residues" evidence="1">
    <location>
        <begin position="181"/>
        <end position="196"/>
    </location>
</feature>
<evidence type="ECO:0000313" key="3">
    <source>
        <dbReference type="Proteomes" id="UP000054911"/>
    </source>
</evidence>
<keyword evidence="3" id="KW-1185">Reference proteome</keyword>
<proteinExistence type="predicted"/>
<protein>
    <recommendedName>
        <fullName evidence="4">DUF2889 domain-containing protein</fullName>
    </recommendedName>
</protein>
<organism evidence="2 3">
    <name type="scientific">Caballeronia pedi</name>
    <dbReference type="NCBI Taxonomy" id="1777141"/>
    <lineage>
        <taxon>Bacteria</taxon>
        <taxon>Pseudomonadati</taxon>
        <taxon>Pseudomonadota</taxon>
        <taxon>Betaproteobacteria</taxon>
        <taxon>Burkholderiales</taxon>
        <taxon>Burkholderiaceae</taxon>
        <taxon>Caballeronia</taxon>
    </lineage>
</organism>
<dbReference type="RefSeq" id="WP_061179968.1">
    <property type="nucleotide sequence ID" value="NZ_FCOE02000056.1"/>
</dbReference>
<feature type="region of interest" description="Disordered" evidence="1">
    <location>
        <begin position="181"/>
        <end position="203"/>
    </location>
</feature>
<comment type="caution">
    <text evidence="2">The sequence shown here is derived from an EMBL/GenBank/DDBJ whole genome shotgun (WGS) entry which is preliminary data.</text>
</comment>
<gene>
    <name evidence="2" type="ORF">AWB80_07779</name>
</gene>
<dbReference type="OrthoDB" id="6862397at2"/>
<name>A0A158DZP7_9BURK</name>
<evidence type="ECO:0000256" key="1">
    <source>
        <dbReference type="SAM" id="MobiDB-lite"/>
    </source>
</evidence>
<dbReference type="STRING" id="1777141.AWB80_07779"/>
<evidence type="ECO:0000313" key="2">
    <source>
        <dbReference type="EMBL" id="SAL00069.1"/>
    </source>
</evidence>
<dbReference type="AlphaFoldDB" id="A0A158DZP7"/>
<accession>A0A158DZP7</accession>